<name>A0A2M4B7T3_9DIPT</name>
<feature type="region of interest" description="Disordered" evidence="1">
    <location>
        <begin position="20"/>
        <end position="45"/>
    </location>
</feature>
<protein>
    <submittedName>
        <fullName evidence="2">Putative secreted protein</fullName>
    </submittedName>
</protein>
<feature type="compositionally biased region" description="Basic and acidic residues" evidence="1">
    <location>
        <begin position="23"/>
        <end position="33"/>
    </location>
</feature>
<accession>A0A2M4B7T3</accession>
<sequence length="73" mass="7640">MHEVASLCVLLEGCGEARANTTRRREAANRSDEIQSSSGRNHGFGVRGALTLSSPSIIVYPTFAMKTGAGTGS</sequence>
<reference evidence="2" key="1">
    <citation type="submission" date="2018-01" db="EMBL/GenBank/DDBJ databases">
        <title>An insight into the sialome of Amazonian anophelines.</title>
        <authorList>
            <person name="Ribeiro J.M."/>
            <person name="Scarpassa V."/>
            <person name="Calvo E."/>
        </authorList>
    </citation>
    <scope>NUCLEOTIDE SEQUENCE</scope>
    <source>
        <tissue evidence="2">Salivary glands</tissue>
    </source>
</reference>
<dbReference type="AlphaFoldDB" id="A0A2M4B7T3"/>
<organism evidence="2">
    <name type="scientific">Anopheles triannulatus</name>
    <dbReference type="NCBI Taxonomy" id="58253"/>
    <lineage>
        <taxon>Eukaryota</taxon>
        <taxon>Metazoa</taxon>
        <taxon>Ecdysozoa</taxon>
        <taxon>Arthropoda</taxon>
        <taxon>Hexapoda</taxon>
        <taxon>Insecta</taxon>
        <taxon>Pterygota</taxon>
        <taxon>Neoptera</taxon>
        <taxon>Endopterygota</taxon>
        <taxon>Diptera</taxon>
        <taxon>Nematocera</taxon>
        <taxon>Culicoidea</taxon>
        <taxon>Culicidae</taxon>
        <taxon>Anophelinae</taxon>
        <taxon>Anopheles</taxon>
    </lineage>
</organism>
<evidence type="ECO:0000313" key="2">
    <source>
        <dbReference type="EMBL" id="MBW49114.1"/>
    </source>
</evidence>
<proteinExistence type="predicted"/>
<evidence type="ECO:0000256" key="1">
    <source>
        <dbReference type="SAM" id="MobiDB-lite"/>
    </source>
</evidence>
<dbReference type="EMBL" id="GGFK01015793">
    <property type="protein sequence ID" value="MBW49114.1"/>
    <property type="molecule type" value="Transcribed_RNA"/>
</dbReference>